<keyword evidence="3 4" id="KW-0862">Zinc</keyword>
<feature type="non-terminal residue" evidence="7">
    <location>
        <position position="1"/>
    </location>
</feature>
<proteinExistence type="predicted"/>
<dbReference type="PROSITE" id="PS50145">
    <property type="entry name" value="ZF_TRAF"/>
    <property type="match status" value="1"/>
</dbReference>
<evidence type="ECO:0000256" key="2">
    <source>
        <dbReference type="ARBA" id="ARBA00022771"/>
    </source>
</evidence>
<keyword evidence="2 4" id="KW-0863">Zinc-finger</keyword>
<protein>
    <recommendedName>
        <fullName evidence="6">TRAF-type domain-containing protein</fullName>
    </recommendedName>
</protein>
<evidence type="ECO:0000256" key="1">
    <source>
        <dbReference type="ARBA" id="ARBA00022723"/>
    </source>
</evidence>
<evidence type="ECO:0000256" key="4">
    <source>
        <dbReference type="PROSITE-ProRule" id="PRU00207"/>
    </source>
</evidence>
<evidence type="ECO:0000313" key="7">
    <source>
        <dbReference type="EMBL" id="CAE8680387.1"/>
    </source>
</evidence>
<dbReference type="GO" id="GO:0008270">
    <property type="term" value="F:zinc ion binding"/>
    <property type="evidence" value="ECO:0007669"/>
    <property type="project" value="UniProtKB-KW"/>
</dbReference>
<name>A0A813JKH0_POLGL</name>
<dbReference type="SUPFAM" id="SSF49599">
    <property type="entry name" value="TRAF domain-like"/>
    <property type="match status" value="1"/>
</dbReference>
<dbReference type="EMBL" id="CAJNNW010025847">
    <property type="protein sequence ID" value="CAE8680387.1"/>
    <property type="molecule type" value="Genomic_DNA"/>
</dbReference>
<comment type="caution">
    <text evidence="7">The sequence shown here is derived from an EMBL/GenBank/DDBJ whole genome shotgun (WGS) entry which is preliminary data.</text>
</comment>
<evidence type="ECO:0000256" key="5">
    <source>
        <dbReference type="SAM" id="MobiDB-lite"/>
    </source>
</evidence>
<organism evidence="7 8">
    <name type="scientific">Polarella glacialis</name>
    <name type="common">Dinoflagellate</name>
    <dbReference type="NCBI Taxonomy" id="89957"/>
    <lineage>
        <taxon>Eukaryota</taxon>
        <taxon>Sar</taxon>
        <taxon>Alveolata</taxon>
        <taxon>Dinophyceae</taxon>
        <taxon>Suessiales</taxon>
        <taxon>Suessiaceae</taxon>
        <taxon>Polarella</taxon>
    </lineage>
</organism>
<dbReference type="PANTHER" id="PTHR10131">
    <property type="entry name" value="TNF RECEPTOR ASSOCIATED FACTOR"/>
    <property type="match status" value="1"/>
</dbReference>
<feature type="compositionally biased region" description="Low complexity" evidence="5">
    <location>
        <begin position="21"/>
        <end position="31"/>
    </location>
</feature>
<evidence type="ECO:0000313" key="8">
    <source>
        <dbReference type="Proteomes" id="UP000626109"/>
    </source>
</evidence>
<accession>A0A813JKH0</accession>
<dbReference type="Gene3D" id="3.30.40.10">
    <property type="entry name" value="Zinc/RING finger domain, C3HC4 (zinc finger)"/>
    <property type="match status" value="1"/>
</dbReference>
<reference evidence="7" key="1">
    <citation type="submission" date="2021-02" db="EMBL/GenBank/DDBJ databases">
        <authorList>
            <person name="Dougan E. K."/>
            <person name="Rhodes N."/>
            <person name="Thang M."/>
            <person name="Chan C."/>
        </authorList>
    </citation>
    <scope>NUCLEOTIDE SEQUENCE</scope>
</reference>
<sequence length="163" mass="18436">MRMMHDLKVWCPYHPEAKSSSAHRSAASSEAAIDERTNAKRARTGVPEMCDWEGSYTDLLAKHLQECPFHIVLCPQGCGQSIRRKDIQTHAPECPKNFEMCAICSEQVRFGEMAAHRSKKAELHVQLLEAKLAQQSPTLDHQAMLKELIQNETAKQVQLIQIT</sequence>
<evidence type="ECO:0000259" key="6">
    <source>
        <dbReference type="PROSITE" id="PS50145"/>
    </source>
</evidence>
<gene>
    <name evidence="7" type="ORF">PGLA2088_LOCUS21874</name>
</gene>
<keyword evidence="1 4" id="KW-0479">Metal-binding</keyword>
<dbReference type="PANTHER" id="PTHR10131:SF94">
    <property type="entry name" value="TNF RECEPTOR-ASSOCIATED FACTOR 4"/>
    <property type="match status" value="1"/>
</dbReference>
<dbReference type="Pfam" id="PF02176">
    <property type="entry name" value="zf-TRAF"/>
    <property type="match status" value="1"/>
</dbReference>
<dbReference type="InterPro" id="IPR001293">
    <property type="entry name" value="Znf_TRAF"/>
</dbReference>
<feature type="domain" description="TRAF-type" evidence="6">
    <location>
        <begin position="63"/>
        <end position="108"/>
    </location>
</feature>
<feature type="region of interest" description="Disordered" evidence="5">
    <location>
        <begin position="21"/>
        <end position="40"/>
    </location>
</feature>
<dbReference type="InterPro" id="IPR013083">
    <property type="entry name" value="Znf_RING/FYVE/PHD"/>
</dbReference>
<feature type="zinc finger region" description="TRAF-type" evidence="4">
    <location>
        <begin position="63"/>
        <end position="108"/>
    </location>
</feature>
<dbReference type="AlphaFoldDB" id="A0A813JKH0"/>
<evidence type="ECO:0000256" key="3">
    <source>
        <dbReference type="ARBA" id="ARBA00022833"/>
    </source>
</evidence>
<dbReference type="Proteomes" id="UP000626109">
    <property type="component" value="Unassembled WGS sequence"/>
</dbReference>